<dbReference type="Gene3D" id="3.60.9.10">
    <property type="entry name" value="Aldehyde ferredoxin oxidoreductase, N-terminal domain"/>
    <property type="match status" value="1"/>
</dbReference>
<evidence type="ECO:0000256" key="1">
    <source>
        <dbReference type="ARBA" id="ARBA00001966"/>
    </source>
</evidence>
<dbReference type="Pfam" id="PF02730">
    <property type="entry name" value="AFOR_N"/>
    <property type="match status" value="1"/>
</dbReference>
<dbReference type="Gene3D" id="1.10.599.10">
    <property type="entry name" value="Aldehyde Ferredoxin Oxidoreductase Protein, subunit A, domain 3"/>
    <property type="match status" value="1"/>
</dbReference>
<dbReference type="SMART" id="SM00790">
    <property type="entry name" value="AFOR_N"/>
    <property type="match status" value="1"/>
</dbReference>
<dbReference type="Proteomes" id="UP000675664">
    <property type="component" value="Unassembled WGS sequence"/>
</dbReference>
<keyword evidence="3" id="KW-0004">4Fe-4S</keyword>
<gene>
    <name evidence="10" type="ORF">KCX82_08245</name>
</gene>
<sequence length="615" mass="66863">MYGYMGRILRVDLTNGTFQDEVLKEDDAINYLGGSGIGTRILYDETAPETEPLSPENILIFMTGPFTGTGTPLSGRHAVVSKSPLTNIFAQSDIGGSFGTALKATGYDGIVFKGKASSPKYLYITDHSAELRDADIVWGKNSYETEIILKQNTDPKAEVTCIGPAGEKLVKFASIMSDGKDGRAAGRAGLGAVMGSKNLKAIVAIGSKKTPIAEPERLKELIKDFAPKCKEAMQGMTDFGTTVSHVATEESGDMPIKNWMEGSWHEGAEKTCGQAMVERGILVNNYRCKSCFVGCGRVVKITEGKYAPVDGGGPEYESMAMLGANCMVDDLEAICKANELCNQYGMDTISTGSAVAQAMELFEKGLITPEDTEGLSLEWGSGDVLVELIDKIGEREGIGNLLAEGVVKVAERFGPEASKSAIAVKGLDLPAHDPRAFFALGIQYATSNRGGCHLSTYADVLEKGVTYARMGFPEVMDRFDENDKGRLSAKMQDFCALFDSLKLCKFLMWGGVQEGDIEGWYQAVTGRKISFEELMITGERIVNLQRMYNYRLGLTRKDDILPDRILKDPRGSGGAPTQLPPLEKMLEEFYRVRGWDSDGIPTQEKLKEIGLDLAV</sequence>
<dbReference type="InterPro" id="IPR013985">
    <property type="entry name" value="Ald_Fedxn_OxRdtase_dom3"/>
</dbReference>
<dbReference type="SUPFAM" id="SSF56228">
    <property type="entry name" value="Aldehyde ferredoxin oxidoreductase, N-terminal domain"/>
    <property type="match status" value="1"/>
</dbReference>
<reference evidence="10" key="1">
    <citation type="submission" date="2021-04" db="EMBL/GenBank/DDBJ databases">
        <title>Sinoanaerobacter chloroacetimidivorans sp. nov., an obligate anaerobic bacterium isolated from anaerobic sludge.</title>
        <authorList>
            <person name="Bao Y."/>
        </authorList>
    </citation>
    <scope>NUCLEOTIDE SEQUENCE</scope>
    <source>
        <strain evidence="10">BAD-6</strain>
    </source>
</reference>
<name>A0A8J7W013_9FIRM</name>
<dbReference type="AlphaFoldDB" id="A0A8J7W013"/>
<evidence type="ECO:0000256" key="6">
    <source>
        <dbReference type="ARBA" id="ARBA00023004"/>
    </source>
</evidence>
<comment type="cofactor">
    <cofactor evidence="1">
        <name>[4Fe-4S] cluster</name>
        <dbReference type="ChEBI" id="CHEBI:49883"/>
    </cofactor>
</comment>
<proteinExistence type="inferred from homology"/>
<keyword evidence="5" id="KW-0560">Oxidoreductase</keyword>
<keyword evidence="4" id="KW-0479">Metal-binding</keyword>
<dbReference type="InterPro" id="IPR036503">
    <property type="entry name" value="Ald_Fedxn_OxRdtase_N_sf"/>
</dbReference>
<evidence type="ECO:0000256" key="7">
    <source>
        <dbReference type="ARBA" id="ARBA00023014"/>
    </source>
</evidence>
<comment type="caution">
    <text evidence="10">The sequence shown here is derived from an EMBL/GenBank/DDBJ whole genome shotgun (WGS) entry which is preliminary data.</text>
</comment>
<keyword evidence="11" id="KW-1185">Reference proteome</keyword>
<accession>A0A8J7W013</accession>
<dbReference type="Pfam" id="PF01314">
    <property type="entry name" value="AFOR_C"/>
    <property type="match status" value="1"/>
</dbReference>
<reference evidence="10" key="2">
    <citation type="submission" date="2021-04" db="EMBL/GenBank/DDBJ databases">
        <authorList>
            <person name="Liu J."/>
        </authorList>
    </citation>
    <scope>NUCLEOTIDE SEQUENCE</scope>
    <source>
        <strain evidence="10">BAD-6</strain>
    </source>
</reference>
<dbReference type="SUPFAM" id="SSF48310">
    <property type="entry name" value="Aldehyde ferredoxin oxidoreductase, C-terminal domains"/>
    <property type="match status" value="1"/>
</dbReference>
<dbReference type="InterPro" id="IPR013983">
    <property type="entry name" value="Ald_Fedxn_OxRdtase_N"/>
</dbReference>
<dbReference type="InterPro" id="IPR051919">
    <property type="entry name" value="W-dependent_AOR"/>
</dbReference>
<dbReference type="EMBL" id="JAGSND010000004">
    <property type="protein sequence ID" value="MBR0597859.1"/>
    <property type="molecule type" value="Genomic_DNA"/>
</dbReference>
<evidence type="ECO:0000256" key="2">
    <source>
        <dbReference type="ARBA" id="ARBA00011032"/>
    </source>
</evidence>
<dbReference type="Gene3D" id="1.10.569.10">
    <property type="entry name" value="Aldehyde Ferredoxin Oxidoreductase Protein, subunit A, domain 2"/>
    <property type="match status" value="1"/>
</dbReference>
<evidence type="ECO:0000313" key="11">
    <source>
        <dbReference type="Proteomes" id="UP000675664"/>
    </source>
</evidence>
<dbReference type="PANTHER" id="PTHR30038:SF0">
    <property type="entry name" value="TUNGSTEN-CONTAINING ALDEHYDE FERREDOXIN OXIDOREDUCTASE"/>
    <property type="match status" value="1"/>
</dbReference>
<protein>
    <submittedName>
        <fullName evidence="10">Aldehyde ferredoxin oxidoreductase family protein</fullName>
    </submittedName>
</protein>
<organism evidence="10 11">
    <name type="scientific">Sinanaerobacter chloroacetimidivorans</name>
    <dbReference type="NCBI Taxonomy" id="2818044"/>
    <lineage>
        <taxon>Bacteria</taxon>
        <taxon>Bacillati</taxon>
        <taxon>Bacillota</taxon>
        <taxon>Clostridia</taxon>
        <taxon>Peptostreptococcales</taxon>
        <taxon>Anaerovoracaceae</taxon>
        <taxon>Sinanaerobacter</taxon>
    </lineage>
</organism>
<evidence type="ECO:0000259" key="9">
    <source>
        <dbReference type="SMART" id="SM00790"/>
    </source>
</evidence>
<keyword evidence="7" id="KW-0411">Iron-sulfur</keyword>
<evidence type="ECO:0000256" key="5">
    <source>
        <dbReference type="ARBA" id="ARBA00023002"/>
    </source>
</evidence>
<dbReference type="RefSeq" id="WP_227017986.1">
    <property type="nucleotide sequence ID" value="NZ_JAGSND010000004.1"/>
</dbReference>
<dbReference type="PANTHER" id="PTHR30038">
    <property type="entry name" value="ALDEHYDE FERREDOXIN OXIDOREDUCTASE"/>
    <property type="match status" value="1"/>
</dbReference>
<evidence type="ECO:0000256" key="4">
    <source>
        <dbReference type="ARBA" id="ARBA00022723"/>
    </source>
</evidence>
<dbReference type="GO" id="GO:0046872">
    <property type="term" value="F:metal ion binding"/>
    <property type="evidence" value="ECO:0007669"/>
    <property type="project" value="UniProtKB-KW"/>
</dbReference>
<dbReference type="GO" id="GO:0016625">
    <property type="term" value="F:oxidoreductase activity, acting on the aldehyde or oxo group of donors, iron-sulfur protein as acceptor"/>
    <property type="evidence" value="ECO:0007669"/>
    <property type="project" value="InterPro"/>
</dbReference>
<dbReference type="InterPro" id="IPR013984">
    <property type="entry name" value="Ald_Fedxn_OxRdtase_dom2"/>
</dbReference>
<keyword evidence="6" id="KW-0408">Iron</keyword>
<evidence type="ECO:0000256" key="3">
    <source>
        <dbReference type="ARBA" id="ARBA00022485"/>
    </source>
</evidence>
<feature type="domain" description="Aldehyde ferredoxin oxidoreductase N-terminal" evidence="9">
    <location>
        <begin position="4"/>
        <end position="208"/>
    </location>
</feature>
<dbReference type="GO" id="GO:0051539">
    <property type="term" value="F:4 iron, 4 sulfur cluster binding"/>
    <property type="evidence" value="ECO:0007669"/>
    <property type="project" value="UniProtKB-KW"/>
</dbReference>
<dbReference type="InterPro" id="IPR001203">
    <property type="entry name" value="OxRdtase_Ald_Fedxn_C"/>
</dbReference>
<evidence type="ECO:0000256" key="8">
    <source>
        <dbReference type="ARBA" id="ARBA00049934"/>
    </source>
</evidence>
<dbReference type="GO" id="GO:0009055">
    <property type="term" value="F:electron transfer activity"/>
    <property type="evidence" value="ECO:0007669"/>
    <property type="project" value="InterPro"/>
</dbReference>
<comment type="cofactor">
    <cofactor evidence="8">
        <name>tungstopterin</name>
        <dbReference type="ChEBI" id="CHEBI:30402"/>
    </cofactor>
</comment>
<comment type="similarity">
    <text evidence="2">Belongs to the AOR/FOR family.</text>
</comment>
<evidence type="ECO:0000313" key="10">
    <source>
        <dbReference type="EMBL" id="MBR0597859.1"/>
    </source>
</evidence>
<dbReference type="InterPro" id="IPR036021">
    <property type="entry name" value="Tungsten_al_ferr_oxy-like_C"/>
</dbReference>